<dbReference type="EMBL" id="GBRH01262006">
    <property type="protein sequence ID" value="JAD35889.1"/>
    <property type="molecule type" value="Transcribed_RNA"/>
</dbReference>
<reference evidence="1" key="1">
    <citation type="submission" date="2014-09" db="EMBL/GenBank/DDBJ databases">
        <authorList>
            <person name="Magalhaes I.L.F."/>
            <person name="Oliveira U."/>
            <person name="Santos F.R."/>
            <person name="Vidigal T.H.D.A."/>
            <person name="Brescovit A.D."/>
            <person name="Santos A.J."/>
        </authorList>
    </citation>
    <scope>NUCLEOTIDE SEQUENCE</scope>
    <source>
        <tissue evidence="1">Shoot tissue taken approximately 20 cm above the soil surface</tissue>
    </source>
</reference>
<proteinExistence type="predicted"/>
<accession>A0A0A8Z8Y9</accession>
<name>A0A0A8Z8Y9_ARUDO</name>
<dbReference type="AlphaFoldDB" id="A0A0A8Z8Y9"/>
<organism evidence="1">
    <name type="scientific">Arundo donax</name>
    <name type="common">Giant reed</name>
    <name type="synonym">Donax arundinaceus</name>
    <dbReference type="NCBI Taxonomy" id="35708"/>
    <lineage>
        <taxon>Eukaryota</taxon>
        <taxon>Viridiplantae</taxon>
        <taxon>Streptophyta</taxon>
        <taxon>Embryophyta</taxon>
        <taxon>Tracheophyta</taxon>
        <taxon>Spermatophyta</taxon>
        <taxon>Magnoliopsida</taxon>
        <taxon>Liliopsida</taxon>
        <taxon>Poales</taxon>
        <taxon>Poaceae</taxon>
        <taxon>PACMAD clade</taxon>
        <taxon>Arundinoideae</taxon>
        <taxon>Arundineae</taxon>
        <taxon>Arundo</taxon>
    </lineage>
</organism>
<protein>
    <submittedName>
        <fullName evidence="1">Uncharacterized protein</fullName>
    </submittedName>
</protein>
<reference evidence="1" key="2">
    <citation type="journal article" date="2015" name="Data Brief">
        <title>Shoot transcriptome of the giant reed, Arundo donax.</title>
        <authorList>
            <person name="Barrero R.A."/>
            <person name="Guerrero F.D."/>
            <person name="Moolhuijzen P."/>
            <person name="Goolsby J.A."/>
            <person name="Tidwell J."/>
            <person name="Bellgard S.E."/>
            <person name="Bellgard M.I."/>
        </authorList>
    </citation>
    <scope>NUCLEOTIDE SEQUENCE</scope>
    <source>
        <tissue evidence="1">Shoot tissue taken approximately 20 cm above the soil surface</tissue>
    </source>
</reference>
<evidence type="ECO:0000313" key="1">
    <source>
        <dbReference type="EMBL" id="JAD35889.1"/>
    </source>
</evidence>
<sequence length="62" mass="7315">MSYIRIILKNVSVKYHNGYHKLFYHLVNSCTKVQNSEQLCYIHATMTIYNVVPTSYITCQLK</sequence>